<evidence type="ECO:0000313" key="2">
    <source>
        <dbReference type="EMBL" id="TTM20207.1"/>
    </source>
</evidence>
<comment type="caution">
    <text evidence="2">The sequence shown here is derived from an EMBL/GenBank/DDBJ whole genome shotgun (WGS) entry which is preliminary data.</text>
</comment>
<sequence>MWTLAGFVLCLTSVVLCLDSNEIRSSREIITDPEPTLIPSENLTVNVSIHNNVRRRPKNPECTNQRGNRCQVTKRRRVRKKKPLLDDTVTEKGPRRRKCVRSRDCGEGWCCVQYRGGRRCQRILQEGEMCLLGGRPKSKSHRFLERCDCTTGLSCLPMPTSLKGQGQCNVHDNTPH</sequence>
<evidence type="ECO:0000256" key="1">
    <source>
        <dbReference type="SAM" id="SignalP"/>
    </source>
</evidence>
<dbReference type="AlphaFoldDB" id="A0A556VDB9"/>
<organism evidence="2 3">
    <name type="scientific">Bagarius yarrelli</name>
    <name type="common">Goonch</name>
    <name type="synonym">Bagrus yarrelli</name>
    <dbReference type="NCBI Taxonomy" id="175774"/>
    <lineage>
        <taxon>Eukaryota</taxon>
        <taxon>Metazoa</taxon>
        <taxon>Chordata</taxon>
        <taxon>Craniata</taxon>
        <taxon>Vertebrata</taxon>
        <taxon>Euteleostomi</taxon>
        <taxon>Actinopterygii</taxon>
        <taxon>Neopterygii</taxon>
        <taxon>Teleostei</taxon>
        <taxon>Ostariophysi</taxon>
        <taxon>Siluriformes</taxon>
        <taxon>Sisoridae</taxon>
        <taxon>Sisorinae</taxon>
        <taxon>Bagarius</taxon>
    </lineage>
</organism>
<feature type="signal peptide" evidence="1">
    <location>
        <begin position="1"/>
        <end position="17"/>
    </location>
</feature>
<dbReference type="Gene3D" id="2.10.80.10">
    <property type="entry name" value="Lipase, subunit A"/>
    <property type="match status" value="1"/>
</dbReference>
<evidence type="ECO:0000313" key="3">
    <source>
        <dbReference type="Proteomes" id="UP000319801"/>
    </source>
</evidence>
<keyword evidence="1" id="KW-0732">Signal</keyword>
<protein>
    <submittedName>
        <fullName evidence="2">Dickkopf-related protein 4</fullName>
    </submittedName>
</protein>
<accession>A0A556VDB9</accession>
<name>A0A556VDB9_BAGYA</name>
<dbReference type="OrthoDB" id="8882232at2759"/>
<proteinExistence type="predicted"/>
<dbReference type="CDD" id="cd23012">
    <property type="entry name" value="Dkk_Cys2"/>
    <property type="match status" value="1"/>
</dbReference>
<feature type="chain" id="PRO_5021709813" evidence="1">
    <location>
        <begin position="18"/>
        <end position="176"/>
    </location>
</feature>
<reference evidence="2 3" key="1">
    <citation type="journal article" date="2019" name="Genome Biol. Evol.">
        <title>Whole-Genome Sequencing of the Giant Devil Catfish, Bagarius yarrelli.</title>
        <authorList>
            <person name="Jiang W."/>
            <person name="Lv Y."/>
            <person name="Cheng L."/>
            <person name="Yang K."/>
            <person name="Chao B."/>
            <person name="Wang X."/>
            <person name="Li Y."/>
            <person name="Pan X."/>
            <person name="You X."/>
            <person name="Zhang Y."/>
            <person name="Yang J."/>
            <person name="Li J."/>
            <person name="Zhang X."/>
            <person name="Liu S."/>
            <person name="Sun C."/>
            <person name="Yang J."/>
            <person name="Shi Q."/>
        </authorList>
    </citation>
    <scope>NUCLEOTIDE SEQUENCE [LARGE SCALE GENOMIC DNA]</scope>
    <source>
        <strain evidence="2">JWS20170419001</strain>
        <tissue evidence="2">Muscle</tissue>
    </source>
</reference>
<keyword evidence="3" id="KW-1185">Reference proteome</keyword>
<dbReference type="Proteomes" id="UP000319801">
    <property type="component" value="Unassembled WGS sequence"/>
</dbReference>
<dbReference type="EMBL" id="VCAZ01000239">
    <property type="protein sequence ID" value="TTM20207.1"/>
    <property type="molecule type" value="Genomic_DNA"/>
</dbReference>
<gene>
    <name evidence="2" type="ORF">Baya_15606</name>
</gene>